<feature type="region of interest" description="Disordered" evidence="1">
    <location>
        <begin position="237"/>
        <end position="258"/>
    </location>
</feature>
<accession>A0ABM3MKD2</accession>
<organism evidence="2 3">
    <name type="scientific">Galleria mellonella</name>
    <name type="common">Greater wax moth</name>
    <dbReference type="NCBI Taxonomy" id="7137"/>
    <lineage>
        <taxon>Eukaryota</taxon>
        <taxon>Metazoa</taxon>
        <taxon>Ecdysozoa</taxon>
        <taxon>Arthropoda</taxon>
        <taxon>Hexapoda</taxon>
        <taxon>Insecta</taxon>
        <taxon>Pterygota</taxon>
        <taxon>Neoptera</taxon>
        <taxon>Endopterygota</taxon>
        <taxon>Lepidoptera</taxon>
        <taxon>Glossata</taxon>
        <taxon>Ditrysia</taxon>
        <taxon>Pyraloidea</taxon>
        <taxon>Pyralidae</taxon>
        <taxon>Galleriinae</taxon>
        <taxon>Galleria</taxon>
    </lineage>
</organism>
<keyword evidence="2" id="KW-1185">Reference proteome</keyword>
<feature type="compositionally biased region" description="Basic residues" evidence="1">
    <location>
        <begin position="334"/>
        <end position="345"/>
    </location>
</feature>
<gene>
    <name evidence="3" type="primary">LOC128200919</name>
</gene>
<feature type="region of interest" description="Disordered" evidence="1">
    <location>
        <begin position="303"/>
        <end position="345"/>
    </location>
</feature>
<evidence type="ECO:0000256" key="1">
    <source>
        <dbReference type="SAM" id="MobiDB-lite"/>
    </source>
</evidence>
<dbReference type="GeneID" id="128200919"/>
<protein>
    <submittedName>
        <fullName evidence="3">Uncharacterized protein LOC128200919</fullName>
    </submittedName>
</protein>
<dbReference type="Proteomes" id="UP001652740">
    <property type="component" value="Unplaced"/>
</dbReference>
<feature type="compositionally biased region" description="Polar residues" evidence="1">
    <location>
        <begin position="237"/>
        <end position="246"/>
    </location>
</feature>
<evidence type="ECO:0000313" key="3">
    <source>
        <dbReference type="RefSeq" id="XP_052751842.1"/>
    </source>
</evidence>
<dbReference type="RefSeq" id="XP_052751842.1">
    <property type="nucleotide sequence ID" value="XM_052895882.1"/>
</dbReference>
<proteinExistence type="predicted"/>
<feature type="compositionally biased region" description="Basic and acidic residues" evidence="1">
    <location>
        <begin position="312"/>
        <end position="330"/>
    </location>
</feature>
<name>A0ABM3MKD2_GALME</name>
<sequence length="345" mass="39528">HDNVSLSSEVSGQLYTDVVDDCFSCENKDFTFDIDTKLKEPVVPKTPDDFLKKLLEVQRLGTSSWSDVRYAETQKLYNHTPGYTDLETNEEVKMYDTSRNLAYADKSYAAITFCILKQRESLQEGFRDLLSWAKNTKELNVENLNLQLEQIFQKGPFHKISSDLLQLVCGHRAESIEMRRESIISQVRDPLIKASLNRIPPSATFIFDAEPFTSTLGKVGGMRKAFWPLKRDKISQYKNQPNLSNRHPSRGQGIKRQAVPSRGNQYYSYEPSLHAHACNNPPSRGGYQCQHTVYPPVRYTSNVQYTNTGKGTFHDRGSQHNRGNNRERTNTSRNSHKGNQKIQKQ</sequence>
<feature type="non-terminal residue" evidence="3">
    <location>
        <position position="1"/>
    </location>
</feature>
<reference evidence="3" key="1">
    <citation type="submission" date="2025-08" db="UniProtKB">
        <authorList>
            <consortium name="RefSeq"/>
        </authorList>
    </citation>
    <scope>IDENTIFICATION</scope>
    <source>
        <tissue evidence="3">Whole larvae</tissue>
    </source>
</reference>
<evidence type="ECO:0000313" key="2">
    <source>
        <dbReference type="Proteomes" id="UP001652740"/>
    </source>
</evidence>